<dbReference type="Proteomes" id="UP000467841">
    <property type="component" value="Unassembled WGS sequence"/>
</dbReference>
<accession>A0A6D2HZK7</accession>
<protein>
    <submittedName>
        <fullName evidence="2">Uncharacterized protein</fullName>
    </submittedName>
</protein>
<organism evidence="2 3">
    <name type="scientific">Microthlaspi erraticum</name>
    <dbReference type="NCBI Taxonomy" id="1685480"/>
    <lineage>
        <taxon>Eukaryota</taxon>
        <taxon>Viridiplantae</taxon>
        <taxon>Streptophyta</taxon>
        <taxon>Embryophyta</taxon>
        <taxon>Tracheophyta</taxon>
        <taxon>Spermatophyta</taxon>
        <taxon>Magnoliopsida</taxon>
        <taxon>eudicotyledons</taxon>
        <taxon>Gunneridae</taxon>
        <taxon>Pentapetalae</taxon>
        <taxon>rosids</taxon>
        <taxon>malvids</taxon>
        <taxon>Brassicales</taxon>
        <taxon>Brassicaceae</taxon>
        <taxon>Coluteocarpeae</taxon>
        <taxon>Microthlaspi</taxon>
    </lineage>
</organism>
<proteinExistence type="predicted"/>
<comment type="caution">
    <text evidence="2">The sequence shown here is derived from an EMBL/GenBank/DDBJ whole genome shotgun (WGS) entry which is preliminary data.</text>
</comment>
<reference evidence="2" key="1">
    <citation type="submission" date="2020-01" db="EMBL/GenBank/DDBJ databases">
        <authorList>
            <person name="Mishra B."/>
        </authorList>
    </citation>
    <scope>NUCLEOTIDE SEQUENCE [LARGE SCALE GENOMIC DNA]</scope>
</reference>
<keyword evidence="3" id="KW-1185">Reference proteome</keyword>
<feature type="region of interest" description="Disordered" evidence="1">
    <location>
        <begin position="24"/>
        <end position="75"/>
    </location>
</feature>
<sequence>MRTRSSRSTEDLVELDFTTGRKRVQRSQRVQEEPEVLVADTMDVPEGNGNPLGNGLGRARQTRPIGLGDAPNRHQQRQGIFVKSQAYQTHQGGQWGLHLAIHGTSCSGQG</sequence>
<gene>
    <name evidence="2" type="ORF">MERR_LOCUS8929</name>
</gene>
<evidence type="ECO:0000313" key="2">
    <source>
        <dbReference type="EMBL" id="CAA7021694.1"/>
    </source>
</evidence>
<dbReference type="AlphaFoldDB" id="A0A6D2HZK7"/>
<evidence type="ECO:0000313" key="3">
    <source>
        <dbReference type="Proteomes" id="UP000467841"/>
    </source>
</evidence>
<dbReference type="EMBL" id="CACVBM020000643">
    <property type="protein sequence ID" value="CAA7021694.1"/>
    <property type="molecule type" value="Genomic_DNA"/>
</dbReference>
<name>A0A6D2HZK7_9BRAS</name>
<evidence type="ECO:0000256" key="1">
    <source>
        <dbReference type="SAM" id="MobiDB-lite"/>
    </source>
</evidence>